<dbReference type="EMBL" id="ATLV01024684">
    <property type="status" value="NOT_ANNOTATED_CDS"/>
    <property type="molecule type" value="Genomic_DNA"/>
</dbReference>
<protein>
    <submittedName>
        <fullName evidence="1 2">Peptide ABC transporter</fullName>
    </submittedName>
</protein>
<keyword evidence="3" id="KW-1185">Reference proteome</keyword>
<evidence type="ECO:0000313" key="1">
    <source>
        <dbReference type="EMBL" id="KFB51872.1"/>
    </source>
</evidence>
<dbReference type="VEuPathDB" id="VectorBase:ASIC020040"/>
<sequence>MPCSFCVCIFANLRANCVNLDARHSSEISKRTLFRTSDGIECTLQQPGAIDNRNVDREDRLFEETREMISAEGECVSESPSSLHTTSRLFASRCLYAVRRLLIAGDGIGRPALSSSAAVLRQHSTGRERDDHTEIRRSGPFRAPCNVHFEFNFHIRRRSGACDVCVLPRVRLFSATLD</sequence>
<reference evidence="2" key="2">
    <citation type="submission" date="2020-05" db="UniProtKB">
        <authorList>
            <consortium name="EnsemblMetazoa"/>
        </authorList>
    </citation>
    <scope>IDENTIFICATION</scope>
</reference>
<evidence type="ECO:0000313" key="3">
    <source>
        <dbReference type="Proteomes" id="UP000030765"/>
    </source>
</evidence>
<dbReference type="AlphaFoldDB" id="A0A084WNS8"/>
<dbReference type="EnsemblMetazoa" id="ASIC020040-RA">
    <property type="protein sequence ID" value="ASIC020040-PA"/>
    <property type="gene ID" value="ASIC020040"/>
</dbReference>
<accession>A0A084WNS8</accession>
<name>A0A084WNS8_ANOSI</name>
<gene>
    <name evidence="1" type="ORF">ZHAS_00020040</name>
</gene>
<evidence type="ECO:0000313" key="2">
    <source>
        <dbReference type="EnsemblMetazoa" id="ASIC020040-PA"/>
    </source>
</evidence>
<reference evidence="1 3" key="1">
    <citation type="journal article" date="2014" name="BMC Genomics">
        <title>Genome sequence of Anopheles sinensis provides insight into genetics basis of mosquito competence for malaria parasites.</title>
        <authorList>
            <person name="Zhou D."/>
            <person name="Zhang D."/>
            <person name="Ding G."/>
            <person name="Shi L."/>
            <person name="Hou Q."/>
            <person name="Ye Y."/>
            <person name="Xu Y."/>
            <person name="Zhou H."/>
            <person name="Xiong C."/>
            <person name="Li S."/>
            <person name="Yu J."/>
            <person name="Hong S."/>
            <person name="Yu X."/>
            <person name="Zou P."/>
            <person name="Chen C."/>
            <person name="Chang X."/>
            <person name="Wang W."/>
            <person name="Lv Y."/>
            <person name="Sun Y."/>
            <person name="Ma L."/>
            <person name="Shen B."/>
            <person name="Zhu C."/>
        </authorList>
    </citation>
    <scope>NUCLEOTIDE SEQUENCE [LARGE SCALE GENOMIC DNA]</scope>
</reference>
<dbReference type="Proteomes" id="UP000030765">
    <property type="component" value="Unassembled WGS sequence"/>
</dbReference>
<dbReference type="EMBL" id="KE525357">
    <property type="protein sequence ID" value="KFB51872.1"/>
    <property type="molecule type" value="Genomic_DNA"/>
</dbReference>
<organism evidence="1">
    <name type="scientific">Anopheles sinensis</name>
    <name type="common">Mosquito</name>
    <dbReference type="NCBI Taxonomy" id="74873"/>
    <lineage>
        <taxon>Eukaryota</taxon>
        <taxon>Metazoa</taxon>
        <taxon>Ecdysozoa</taxon>
        <taxon>Arthropoda</taxon>
        <taxon>Hexapoda</taxon>
        <taxon>Insecta</taxon>
        <taxon>Pterygota</taxon>
        <taxon>Neoptera</taxon>
        <taxon>Endopterygota</taxon>
        <taxon>Diptera</taxon>
        <taxon>Nematocera</taxon>
        <taxon>Culicoidea</taxon>
        <taxon>Culicidae</taxon>
        <taxon>Anophelinae</taxon>
        <taxon>Anopheles</taxon>
    </lineage>
</organism>
<proteinExistence type="predicted"/>